<reference evidence="2" key="1">
    <citation type="journal article" date="2019" name="Int. J. Syst. Evol. Microbiol.">
        <title>The Global Catalogue of Microorganisms (GCM) 10K type strain sequencing project: providing services to taxonomists for standard genome sequencing and annotation.</title>
        <authorList>
            <consortium name="The Broad Institute Genomics Platform"/>
            <consortium name="The Broad Institute Genome Sequencing Center for Infectious Disease"/>
            <person name="Wu L."/>
            <person name="Ma J."/>
        </authorList>
    </citation>
    <scope>NUCLEOTIDE SEQUENCE [LARGE SCALE GENOMIC DNA]</scope>
    <source>
        <strain evidence="2">CCUG 60524</strain>
    </source>
</reference>
<proteinExistence type="predicted"/>
<gene>
    <name evidence="1" type="ORF">ACFQ2S_23050</name>
</gene>
<sequence>MVAVDVMRPLQAFDAGGRARALTEIVCALAQAKEAELDMRPAMKLVDWE</sequence>
<dbReference type="Proteomes" id="UP001597108">
    <property type="component" value="Unassembled WGS sequence"/>
</dbReference>
<protein>
    <submittedName>
        <fullName evidence="1">Uncharacterized protein</fullName>
    </submittedName>
</protein>
<organism evidence="1 2">
    <name type="scientific">Tropicimonas aquimaris</name>
    <dbReference type="NCBI Taxonomy" id="914152"/>
    <lineage>
        <taxon>Bacteria</taxon>
        <taxon>Pseudomonadati</taxon>
        <taxon>Pseudomonadota</taxon>
        <taxon>Alphaproteobacteria</taxon>
        <taxon>Rhodobacterales</taxon>
        <taxon>Roseobacteraceae</taxon>
        <taxon>Tropicimonas</taxon>
    </lineage>
</organism>
<keyword evidence="2" id="KW-1185">Reference proteome</keyword>
<dbReference type="RefSeq" id="WP_386078594.1">
    <property type="nucleotide sequence ID" value="NZ_JBHTJT010000056.1"/>
</dbReference>
<name>A0ABW3IYB4_9RHOB</name>
<comment type="caution">
    <text evidence="1">The sequence shown here is derived from an EMBL/GenBank/DDBJ whole genome shotgun (WGS) entry which is preliminary data.</text>
</comment>
<evidence type="ECO:0000313" key="1">
    <source>
        <dbReference type="EMBL" id="MFD0982521.1"/>
    </source>
</evidence>
<evidence type="ECO:0000313" key="2">
    <source>
        <dbReference type="Proteomes" id="UP001597108"/>
    </source>
</evidence>
<accession>A0ABW3IYB4</accession>
<dbReference type="EMBL" id="JBHTJT010000056">
    <property type="protein sequence ID" value="MFD0982521.1"/>
    <property type="molecule type" value="Genomic_DNA"/>
</dbReference>